<feature type="region of interest" description="Disordered" evidence="1">
    <location>
        <begin position="148"/>
        <end position="179"/>
    </location>
</feature>
<reference evidence="2" key="1">
    <citation type="journal article" date="2020" name="Mol. Plant Microbe Interact.">
        <title>Genome Sequence of the Biocontrol Agent Coniothyrium minitans strain Conio (IMI 134523).</title>
        <authorList>
            <person name="Patel D."/>
            <person name="Shittu T.A."/>
            <person name="Baroncelli R."/>
            <person name="Muthumeenakshi S."/>
            <person name="Osborne T.H."/>
            <person name="Janganan T.K."/>
            <person name="Sreenivasaprasad S."/>
        </authorList>
    </citation>
    <scope>NUCLEOTIDE SEQUENCE</scope>
    <source>
        <strain evidence="2">Conio</strain>
    </source>
</reference>
<gene>
    <name evidence="2" type="ORF">PMIN01_05986</name>
</gene>
<evidence type="ECO:0000313" key="2">
    <source>
        <dbReference type="EMBL" id="KAF9736071.1"/>
    </source>
</evidence>
<evidence type="ECO:0000256" key="1">
    <source>
        <dbReference type="SAM" id="MobiDB-lite"/>
    </source>
</evidence>
<dbReference type="AlphaFoldDB" id="A0A9P6GI51"/>
<dbReference type="EMBL" id="WJXW01000005">
    <property type="protein sequence ID" value="KAF9736071.1"/>
    <property type="molecule type" value="Genomic_DNA"/>
</dbReference>
<dbReference type="OrthoDB" id="10633214at2759"/>
<sequence>MENMLSLRGGADEHTFSDCPTRLKAIPRRLPTDGVIQDLVRQLQRTPLRSLRPNMLVPRNLAPREGKKFASLTKLISDLPNGMRTLDSKDNMYRCMRLPSMGKFFLRATATVSLPFDKTLCAASWYGINPRTDASGNEIPIIQALKPDPTPGCCPDQAQTTQEQDHTPPDQGTGMSTPCADPNFPLAASLVAGSKKSKSLANLVLAINFYLEDPKSRLDLYAKAIEDYITSADFRRDDSTQGFDDHVMNEYQRLLDQQRVLAQFKESPAKMEPDVTSLNKSNENLQNVIKLTHVTLYKKNVCLDDVATLNKAI</sequence>
<accession>A0A9P6GI51</accession>
<keyword evidence="3" id="KW-1185">Reference proteome</keyword>
<protein>
    <submittedName>
        <fullName evidence="2">Uncharacterized protein</fullName>
    </submittedName>
</protein>
<dbReference type="Proteomes" id="UP000756921">
    <property type="component" value="Unassembled WGS sequence"/>
</dbReference>
<proteinExistence type="predicted"/>
<comment type="caution">
    <text evidence="2">The sequence shown here is derived from an EMBL/GenBank/DDBJ whole genome shotgun (WGS) entry which is preliminary data.</text>
</comment>
<organism evidence="2 3">
    <name type="scientific">Paraphaeosphaeria minitans</name>
    <dbReference type="NCBI Taxonomy" id="565426"/>
    <lineage>
        <taxon>Eukaryota</taxon>
        <taxon>Fungi</taxon>
        <taxon>Dikarya</taxon>
        <taxon>Ascomycota</taxon>
        <taxon>Pezizomycotina</taxon>
        <taxon>Dothideomycetes</taxon>
        <taxon>Pleosporomycetidae</taxon>
        <taxon>Pleosporales</taxon>
        <taxon>Massarineae</taxon>
        <taxon>Didymosphaeriaceae</taxon>
        <taxon>Paraphaeosphaeria</taxon>
    </lineage>
</organism>
<name>A0A9P6GI51_9PLEO</name>
<evidence type="ECO:0000313" key="3">
    <source>
        <dbReference type="Proteomes" id="UP000756921"/>
    </source>
</evidence>